<protein>
    <recommendedName>
        <fullName evidence="6">Protein BatD</fullName>
    </recommendedName>
</protein>
<evidence type="ECO:0008006" key="6">
    <source>
        <dbReference type="Google" id="ProtNLM"/>
    </source>
</evidence>
<dbReference type="Proteomes" id="UP000078596">
    <property type="component" value="Chromosome"/>
</dbReference>
<keyword evidence="2" id="KW-1133">Transmembrane helix</keyword>
<evidence type="ECO:0000256" key="1">
    <source>
        <dbReference type="SAM" id="MobiDB-lite"/>
    </source>
</evidence>
<feature type="transmembrane region" description="Helical" evidence="2">
    <location>
        <begin position="338"/>
        <end position="357"/>
    </location>
</feature>
<feature type="compositionally biased region" description="Polar residues" evidence="1">
    <location>
        <begin position="30"/>
        <end position="48"/>
    </location>
</feature>
<evidence type="ECO:0000256" key="3">
    <source>
        <dbReference type="SAM" id="SignalP"/>
    </source>
</evidence>
<name>A0A191ZHQ4_9GAMM</name>
<keyword evidence="3" id="KW-0732">Signal</keyword>
<organism evidence="4 5">
    <name type="scientific">Halothiobacillus diazotrophicus</name>
    <dbReference type="NCBI Taxonomy" id="1860122"/>
    <lineage>
        <taxon>Bacteria</taxon>
        <taxon>Pseudomonadati</taxon>
        <taxon>Pseudomonadota</taxon>
        <taxon>Gammaproteobacteria</taxon>
        <taxon>Chromatiales</taxon>
        <taxon>Halothiobacillaceae</taxon>
        <taxon>Halothiobacillus</taxon>
    </lineage>
</organism>
<keyword evidence="5" id="KW-1185">Reference proteome</keyword>
<dbReference type="EMBL" id="CP016027">
    <property type="protein sequence ID" value="ANJ67414.1"/>
    <property type="molecule type" value="Genomic_DNA"/>
</dbReference>
<feature type="signal peptide" evidence="3">
    <location>
        <begin position="1"/>
        <end position="22"/>
    </location>
</feature>
<evidence type="ECO:0000313" key="4">
    <source>
        <dbReference type="EMBL" id="ANJ67414.1"/>
    </source>
</evidence>
<dbReference type="AlphaFoldDB" id="A0A191ZHQ4"/>
<dbReference type="STRING" id="1860122.A9404_08490"/>
<accession>A0A191ZHQ4</accession>
<feature type="region of interest" description="Disordered" evidence="1">
    <location>
        <begin position="30"/>
        <end position="66"/>
    </location>
</feature>
<reference evidence="4 5" key="1">
    <citation type="submission" date="2016-06" db="EMBL/GenBank/DDBJ databases">
        <title>Insight into the functional genes involving in sulfur oxidation in Pearl River water.</title>
        <authorList>
            <person name="Luo J."/>
            <person name="Tan X."/>
            <person name="Lin W."/>
        </authorList>
    </citation>
    <scope>NUCLEOTIDE SEQUENCE [LARGE SCALE GENOMIC DNA]</scope>
    <source>
        <strain evidence="4 5">LS2</strain>
    </source>
</reference>
<evidence type="ECO:0000256" key="2">
    <source>
        <dbReference type="SAM" id="Phobius"/>
    </source>
</evidence>
<proteinExistence type="predicted"/>
<keyword evidence="2" id="KW-0472">Membrane</keyword>
<keyword evidence="2" id="KW-0812">Transmembrane</keyword>
<dbReference type="KEGG" id="haz:A9404_08490"/>
<evidence type="ECO:0000313" key="5">
    <source>
        <dbReference type="Proteomes" id="UP000078596"/>
    </source>
</evidence>
<sequence length="468" mass="51257">MARLIRDLTLGALLGIAGLAAAQAFDIPTPANQPSAQSSAMTATQPHTQGPIVPLPPTEDLVSASGAGELPEGVTVETDIAPTAGGLLVRAPFLVTLTILDRTRSLTDHRLHRPHGDAFVTRRISIDQKLVNLNGRLVNRYVYRFAVTPLQPGTAVLSFAEMTFRTVGSGETPYTFMPVARQLSIRPLPGYWPEYLPVAPKLSIRADDLPPLSAGQPVDWHLRVTGEGLTAQALQKMLDEQLLSPAHLRVGTPEIRLATDTPVPADDLLAETYSIRIPLLPAPAGQDTTEAKLPELRLPYLDSRAAEPGQQLRYAALAPQTLHWAPSTGQRVLGGIGYWWWRIGVMLLLVYAGAYGVRDLRRRWAIRQRYRAAQARLAACADPQALLRTLRQETGLPSVGQMIDRAPNPRFMAAVKALDRLCYRPENASLDATDSAHVAFPSVRDELVRWLPRVFFQAVAPGHRQGHH</sequence>
<feature type="chain" id="PRO_5008250396" description="Protein BatD" evidence="3">
    <location>
        <begin position="23"/>
        <end position="468"/>
    </location>
</feature>
<gene>
    <name evidence="4" type="ORF">A9404_08490</name>
</gene>